<dbReference type="Proteomes" id="UP000552560">
    <property type="component" value="Unassembled WGS sequence"/>
</dbReference>
<comment type="similarity">
    <text evidence="3">Belongs to the FAD-dependent oxidoreductase family.</text>
</comment>
<dbReference type="NCBIfam" id="NF003437">
    <property type="entry name" value="PRK04965.1"/>
    <property type="match status" value="1"/>
</dbReference>
<keyword evidence="5" id="KW-0285">Flavoprotein</keyword>
<dbReference type="PANTHER" id="PTHR43429">
    <property type="entry name" value="PYRIDINE NUCLEOTIDE-DISULFIDE OXIDOREDUCTASE DOMAIN-CONTAINING"/>
    <property type="match status" value="1"/>
</dbReference>
<feature type="domain" description="FAD/NAD(P)-binding" evidence="9">
    <location>
        <begin position="4"/>
        <end position="278"/>
    </location>
</feature>
<evidence type="ECO:0000256" key="7">
    <source>
        <dbReference type="ARBA" id="ARBA00023002"/>
    </source>
</evidence>
<dbReference type="PRINTS" id="PR00368">
    <property type="entry name" value="FADPNR"/>
</dbReference>
<evidence type="ECO:0000313" key="12">
    <source>
        <dbReference type="Proteomes" id="UP000552560"/>
    </source>
</evidence>
<dbReference type="InterPro" id="IPR041364">
    <property type="entry name" value="Rbx-bd"/>
</dbReference>
<keyword evidence="8" id="KW-0520">NAD</keyword>
<dbReference type="GO" id="GO:0005737">
    <property type="term" value="C:cytoplasm"/>
    <property type="evidence" value="ECO:0007669"/>
    <property type="project" value="UniProtKB-SubCell"/>
</dbReference>
<dbReference type="InterPro" id="IPR050260">
    <property type="entry name" value="FAD-bd_OxRdtase"/>
</dbReference>
<name>A0A7Y0ZZX4_PSEVE</name>
<feature type="domain" description="Rubredoxin binding" evidence="10">
    <location>
        <begin position="305"/>
        <end position="375"/>
    </location>
</feature>
<evidence type="ECO:0000256" key="3">
    <source>
        <dbReference type="ARBA" id="ARBA00006442"/>
    </source>
</evidence>
<dbReference type="InterPro" id="IPR036188">
    <property type="entry name" value="FAD/NAD-bd_sf"/>
</dbReference>
<protein>
    <submittedName>
        <fullName evidence="11">NADH:flavorubredoxin reductase NorW</fullName>
        <ecNumber evidence="11">1.18.1.-</ecNumber>
    </submittedName>
</protein>
<dbReference type="SUPFAM" id="SSF51905">
    <property type="entry name" value="FAD/NAD(P)-binding domain"/>
    <property type="match status" value="1"/>
</dbReference>
<dbReference type="Pfam" id="PF07992">
    <property type="entry name" value="Pyr_redox_2"/>
    <property type="match status" value="1"/>
</dbReference>
<keyword evidence="4" id="KW-0963">Cytoplasm</keyword>
<gene>
    <name evidence="11" type="primary">norW</name>
    <name evidence="11" type="ORF">HBO43_31365</name>
</gene>
<evidence type="ECO:0000313" key="11">
    <source>
        <dbReference type="EMBL" id="NMY01075.1"/>
    </source>
</evidence>
<evidence type="ECO:0000256" key="6">
    <source>
        <dbReference type="ARBA" id="ARBA00022827"/>
    </source>
</evidence>
<comment type="caution">
    <text evidence="11">The sequence shown here is derived from an EMBL/GenBank/DDBJ whole genome shotgun (WGS) entry which is preliminary data.</text>
</comment>
<accession>A0A7Y0ZZX4</accession>
<organism evidence="11 12">
    <name type="scientific">Pseudomonas veronii</name>
    <dbReference type="NCBI Taxonomy" id="76761"/>
    <lineage>
        <taxon>Bacteria</taxon>
        <taxon>Pseudomonadati</taxon>
        <taxon>Pseudomonadota</taxon>
        <taxon>Gammaproteobacteria</taxon>
        <taxon>Pseudomonadales</taxon>
        <taxon>Pseudomonadaceae</taxon>
        <taxon>Pseudomonas</taxon>
    </lineage>
</organism>
<dbReference type="GO" id="GO:0016491">
    <property type="term" value="F:oxidoreductase activity"/>
    <property type="evidence" value="ECO:0007669"/>
    <property type="project" value="UniProtKB-KW"/>
</dbReference>
<comment type="cofactor">
    <cofactor evidence="1">
        <name>FAD</name>
        <dbReference type="ChEBI" id="CHEBI:57692"/>
    </cofactor>
</comment>
<dbReference type="PANTHER" id="PTHR43429:SF3">
    <property type="entry name" value="NITRITE REDUCTASE [NAD(P)H]"/>
    <property type="match status" value="1"/>
</dbReference>
<dbReference type="Gene3D" id="3.30.390.120">
    <property type="match status" value="1"/>
</dbReference>
<evidence type="ECO:0000256" key="2">
    <source>
        <dbReference type="ARBA" id="ARBA00004496"/>
    </source>
</evidence>
<dbReference type="EMBL" id="JAAQWE010000056">
    <property type="protein sequence ID" value="NMY01075.1"/>
    <property type="molecule type" value="Genomic_DNA"/>
</dbReference>
<reference evidence="11 12" key="1">
    <citation type="journal article" date="2020" name="Front. Microbiol.">
        <title>Genetic Organization of the aprX-lipA2 Operon Affects the Proteolytic Potential of Pseudomonas Species in Milk.</title>
        <authorList>
            <person name="Maier C."/>
            <person name="Huptas C."/>
            <person name="von Neubeck M."/>
            <person name="Scherer S."/>
            <person name="Wenning M."/>
            <person name="Lucking G."/>
        </authorList>
    </citation>
    <scope>NUCLEOTIDE SEQUENCE [LARGE SCALE GENOMIC DNA]</scope>
    <source>
        <strain evidence="11 12">WS 4671</strain>
    </source>
</reference>
<keyword evidence="6" id="KW-0274">FAD</keyword>
<keyword evidence="7 11" id="KW-0560">Oxidoreductase</keyword>
<sequence length="375" mass="40950">MNKEIVIVGSGFAARQVVKNLRKLDAAVPIRLLAADSCDEYNKPDLSHVISLNQTADDMTRQSAVDFADMYGLTLNADRHLTAIDRLNKRISVGNETISYDKLILAMGAQAIVPAIPGHEWMATLNSQQEYRHAQHALRAAQRVLILGAGLIGSELAMDMNRAGKLVTLVDQACSLLASLLPVEVSSRLQHRLCQMGVEMVFNQSLESIEKKDDSLLATLSNRRQITTDVIIASVGLKPNTTIATQAGLRVDRGIDVDDCMRTSDPHIFAIGDCAQIQGKLLPFLQPIQLSAMTLARNALGGNEQVKLPAMLIKIKTPEMPLHLAGETSRKDLQWQISLESQGLVAKGLDMAGGLRAFVVSEDQMKQAFALLRQL</sequence>
<proteinExistence type="inferred from homology"/>
<dbReference type="RefSeq" id="WP_013692880.1">
    <property type="nucleotide sequence ID" value="NZ_CP142041.1"/>
</dbReference>
<evidence type="ECO:0000256" key="8">
    <source>
        <dbReference type="ARBA" id="ARBA00023027"/>
    </source>
</evidence>
<evidence type="ECO:0000256" key="4">
    <source>
        <dbReference type="ARBA" id="ARBA00022490"/>
    </source>
</evidence>
<evidence type="ECO:0000256" key="5">
    <source>
        <dbReference type="ARBA" id="ARBA00022630"/>
    </source>
</evidence>
<comment type="subcellular location">
    <subcellularLocation>
        <location evidence="2">Cytoplasm</location>
    </subcellularLocation>
</comment>
<dbReference type="Pfam" id="PF18113">
    <property type="entry name" value="Rbx_binding"/>
    <property type="match status" value="1"/>
</dbReference>
<dbReference type="AlphaFoldDB" id="A0A7Y0ZZX4"/>
<dbReference type="PRINTS" id="PR00411">
    <property type="entry name" value="PNDRDTASEI"/>
</dbReference>
<evidence type="ECO:0000256" key="1">
    <source>
        <dbReference type="ARBA" id="ARBA00001974"/>
    </source>
</evidence>
<dbReference type="InterPro" id="IPR023753">
    <property type="entry name" value="FAD/NAD-binding_dom"/>
</dbReference>
<evidence type="ECO:0000259" key="10">
    <source>
        <dbReference type="Pfam" id="PF18113"/>
    </source>
</evidence>
<evidence type="ECO:0000259" key="9">
    <source>
        <dbReference type="Pfam" id="PF07992"/>
    </source>
</evidence>
<dbReference type="EC" id="1.18.1.-" evidence="11"/>
<dbReference type="Gene3D" id="3.50.50.60">
    <property type="entry name" value="FAD/NAD(P)-binding domain"/>
    <property type="match status" value="2"/>
</dbReference>